<evidence type="ECO:0000313" key="4">
    <source>
        <dbReference type="Proteomes" id="UP000268192"/>
    </source>
</evidence>
<dbReference type="Proteomes" id="UP000268192">
    <property type="component" value="Chromosome"/>
</dbReference>
<feature type="domain" description="Surface antigen" evidence="2">
    <location>
        <begin position="61"/>
        <end position="149"/>
    </location>
</feature>
<sequence length="152" mass="15703">MLHSLQHTTKFLVVIALGALAGCASSQTGSSTLAMLPASLSSERGQTADNAFLTALNGGIIAPVAGNTLSERDLRKALEAEYNALEAAPVGQSVAWTNERSGLSGEVAAAQAYQVGSQNCRQYTHTLRGSGQPIVARGTACRSAEGTWTPLT</sequence>
<accession>A0A3Q8XRS1</accession>
<dbReference type="AlphaFoldDB" id="A0A3Q8XRS1"/>
<gene>
    <name evidence="3" type="ORF">D5400_16560</name>
</gene>
<evidence type="ECO:0000259" key="2">
    <source>
        <dbReference type="Pfam" id="PF16998"/>
    </source>
</evidence>
<name>A0A3Q8XRS1_9HYPH</name>
<reference evidence="3 4" key="1">
    <citation type="submission" date="2018-09" db="EMBL/GenBank/DDBJ databases">
        <title>Marinorhizobium profundi gen. nov., sp. nov., isolated from a deep-sea sediment sample from the New Britain Trench and proposal of Marinorhizobiaceae fam. nov. in the order Rhizobiales of the class Alphaproteobacteria.</title>
        <authorList>
            <person name="Cao J."/>
        </authorList>
    </citation>
    <scope>NUCLEOTIDE SEQUENCE [LARGE SCALE GENOMIC DNA]</scope>
    <source>
        <strain evidence="3 4">WS11</strain>
    </source>
</reference>
<dbReference type="PIRSF" id="PIRSF002721">
    <property type="entry name" value="Surface_antigen_Rickettsia"/>
    <property type="match status" value="1"/>
</dbReference>
<dbReference type="KEGG" id="abaw:D5400_16560"/>
<proteinExistence type="predicted"/>
<keyword evidence="1" id="KW-0732">Signal</keyword>
<dbReference type="InterPro" id="IPR032635">
    <property type="entry name" value="Anti_2"/>
</dbReference>
<evidence type="ECO:0000256" key="1">
    <source>
        <dbReference type="SAM" id="SignalP"/>
    </source>
</evidence>
<protein>
    <recommendedName>
        <fullName evidence="2">Surface antigen domain-containing protein</fullName>
    </recommendedName>
</protein>
<dbReference type="OrthoDB" id="5402098at2"/>
<dbReference type="InterPro" id="IPR016364">
    <property type="entry name" value="Surface_antigen_Rickettsia"/>
</dbReference>
<evidence type="ECO:0000313" key="3">
    <source>
        <dbReference type="EMBL" id="AZN72669.1"/>
    </source>
</evidence>
<dbReference type="EMBL" id="CP032509">
    <property type="protein sequence ID" value="AZN72669.1"/>
    <property type="molecule type" value="Genomic_DNA"/>
</dbReference>
<keyword evidence="4" id="KW-1185">Reference proteome</keyword>
<dbReference type="Pfam" id="PF16998">
    <property type="entry name" value="17kDa_Anti_2"/>
    <property type="match status" value="1"/>
</dbReference>
<organism evidence="3 4">
    <name type="scientific">Georhizobium profundi</name>
    <dbReference type="NCBI Taxonomy" id="2341112"/>
    <lineage>
        <taxon>Bacteria</taxon>
        <taxon>Pseudomonadati</taxon>
        <taxon>Pseudomonadota</taxon>
        <taxon>Alphaproteobacteria</taxon>
        <taxon>Hyphomicrobiales</taxon>
        <taxon>Rhizobiaceae</taxon>
        <taxon>Georhizobium</taxon>
    </lineage>
</organism>
<feature type="chain" id="PRO_5018743501" description="Surface antigen domain-containing protein" evidence="1">
    <location>
        <begin position="27"/>
        <end position="152"/>
    </location>
</feature>
<feature type="signal peptide" evidence="1">
    <location>
        <begin position="1"/>
        <end position="26"/>
    </location>
</feature>